<evidence type="ECO:0000256" key="1">
    <source>
        <dbReference type="SAM" id="MobiDB-lite"/>
    </source>
</evidence>
<evidence type="ECO:0000313" key="2">
    <source>
        <dbReference type="EMBL" id="EGT34935.1"/>
    </source>
</evidence>
<feature type="compositionally biased region" description="Pro residues" evidence="1">
    <location>
        <begin position="187"/>
        <end position="198"/>
    </location>
</feature>
<dbReference type="Proteomes" id="UP000008068">
    <property type="component" value="Unassembled WGS sequence"/>
</dbReference>
<protein>
    <submittedName>
        <fullName evidence="2">Uncharacterized protein</fullName>
    </submittedName>
</protein>
<reference evidence="3" key="1">
    <citation type="submission" date="2011-07" db="EMBL/GenBank/DDBJ databases">
        <authorList>
            <consortium name="Caenorhabditis brenneri Sequencing and Analysis Consortium"/>
            <person name="Wilson R.K."/>
        </authorList>
    </citation>
    <scope>NUCLEOTIDE SEQUENCE [LARGE SCALE GENOMIC DNA]</scope>
    <source>
        <strain evidence="3">PB2801</strain>
    </source>
</reference>
<organism evidence="3">
    <name type="scientific">Caenorhabditis brenneri</name>
    <name type="common">Nematode worm</name>
    <dbReference type="NCBI Taxonomy" id="135651"/>
    <lineage>
        <taxon>Eukaryota</taxon>
        <taxon>Metazoa</taxon>
        <taxon>Ecdysozoa</taxon>
        <taxon>Nematoda</taxon>
        <taxon>Chromadorea</taxon>
        <taxon>Rhabditida</taxon>
        <taxon>Rhabditina</taxon>
        <taxon>Rhabditomorpha</taxon>
        <taxon>Rhabditoidea</taxon>
        <taxon>Rhabditidae</taxon>
        <taxon>Peloderinae</taxon>
        <taxon>Caenorhabditis</taxon>
    </lineage>
</organism>
<dbReference type="EMBL" id="GL379916">
    <property type="protein sequence ID" value="EGT34935.1"/>
    <property type="molecule type" value="Genomic_DNA"/>
</dbReference>
<accession>G0NNV0</accession>
<dbReference type="AlphaFoldDB" id="G0NNV0"/>
<gene>
    <name evidence="2" type="ORF">CAEBREN_02095</name>
</gene>
<feature type="compositionally biased region" description="Basic and acidic residues" evidence="1">
    <location>
        <begin position="14"/>
        <end position="33"/>
    </location>
</feature>
<feature type="compositionally biased region" description="Basic and acidic residues" evidence="1">
    <location>
        <begin position="50"/>
        <end position="59"/>
    </location>
</feature>
<feature type="compositionally biased region" description="Basic and acidic residues" evidence="1">
    <location>
        <begin position="85"/>
        <end position="114"/>
    </location>
</feature>
<feature type="compositionally biased region" description="Low complexity" evidence="1">
    <location>
        <begin position="199"/>
        <end position="208"/>
    </location>
</feature>
<evidence type="ECO:0000313" key="3">
    <source>
        <dbReference type="Proteomes" id="UP000008068"/>
    </source>
</evidence>
<proteinExistence type="predicted"/>
<feature type="region of interest" description="Disordered" evidence="1">
    <location>
        <begin position="1"/>
        <end position="242"/>
    </location>
</feature>
<feature type="compositionally biased region" description="Basic and acidic residues" evidence="1">
    <location>
        <begin position="217"/>
        <end position="242"/>
    </location>
</feature>
<sequence>MSGRTFPKKNSGKMNRERRYGKGGRDEEGHNGHYDGYQAYRFGEQNEGGEGERREERSGWNRVGAGRNSEDKPSTHRQRGLRYGDYSRRSHRNEGNAEDRDLGDRRREDRDRGYVRNGGKVSRYDPYMNGVRGNRRIQHDISPPSREKQDGPKVARLRKQLEEGSAVNGETGGSGVATPNNLRPPRQQSPPPPPPPQSSAPAIAAPVPRRGKTIITEARDYSDEDDNKATVEETERKQRALAERKAKIREQVIRQMKEASTPPGSPPPFL</sequence>
<keyword evidence="3" id="KW-1185">Reference proteome</keyword>
<name>G0NNV0_CAEBE</name>
<dbReference type="InParanoid" id="G0NNV0"/>
<dbReference type="HOGENOM" id="CLU_1031462_0_0_1"/>
<feature type="compositionally biased region" description="Basic residues" evidence="1">
    <location>
        <begin position="1"/>
        <end position="11"/>
    </location>
</feature>